<evidence type="ECO:0000256" key="2">
    <source>
        <dbReference type="SAM" id="MobiDB-lite"/>
    </source>
</evidence>
<comment type="caution">
    <text evidence="3">The sequence shown here is derived from an EMBL/GenBank/DDBJ whole genome shotgun (WGS) entry which is preliminary data.</text>
</comment>
<dbReference type="EMBL" id="JACOOO010000016">
    <property type="protein sequence ID" value="MBC5629262.1"/>
    <property type="molecule type" value="Genomic_DNA"/>
</dbReference>
<reference evidence="3 4" key="1">
    <citation type="submission" date="2020-08" db="EMBL/GenBank/DDBJ databases">
        <title>Genome public.</title>
        <authorList>
            <person name="Liu C."/>
            <person name="Sun Q."/>
        </authorList>
    </citation>
    <scope>NUCLEOTIDE SEQUENCE [LARGE SCALE GENOMIC DNA]</scope>
    <source>
        <strain evidence="3 4">NSJ-6</strain>
    </source>
</reference>
<keyword evidence="4" id="KW-1185">Reference proteome</keyword>
<sequence length="470" mass="53781">MRKKDILELKKRLKKDHCTFTKMCGCYVSGEKHVILKFRETFLNLEEDDYHKYMEIAKKVMSGTIGNNILQLEFPLNEDLINEKQISLMQLKSSALKDDALLDSFYESIIENYDYTGNFLILLYHDAYDVITKTKDNAKLDESEEVYEYVLCAICPVSLTAPGLRYYEDENRIKARDRDWVVEAPANGFIFPAFINRSSDVNSIMYYTKNAKDPHYELMEYALGCPSKQTATIQKETFQEIIKGSFGADEKKADKVFMEVQESINNMIEEHNSMYEDVADAEPIIISHNDIQNILIESGVPEELAPKIEKSYVSNFGNDLPLAENLIDTKVLKASEQRRKEEHLVKQVEILQNRLEEVKKEAAITKEVIKSTEVIEGNVALETSAEDEAKETLDNNTEETQDTNSDDTVEEITENSSEVDEPATDYDVILQVKPEKIPQIKSQIIDGKKFILIPIDEDEQTTVNGLNDLV</sequence>
<dbReference type="InterPro" id="IPR025466">
    <property type="entry name" value="DUF4317"/>
</dbReference>
<protein>
    <submittedName>
        <fullName evidence="3">DUF4317 family protein</fullName>
    </submittedName>
</protein>
<feature type="compositionally biased region" description="Acidic residues" evidence="2">
    <location>
        <begin position="396"/>
        <end position="409"/>
    </location>
</feature>
<organism evidence="3 4">
    <name type="scientific">Clostridium hominis</name>
    <dbReference type="NCBI Taxonomy" id="2763036"/>
    <lineage>
        <taxon>Bacteria</taxon>
        <taxon>Bacillati</taxon>
        <taxon>Bacillota</taxon>
        <taxon>Clostridia</taxon>
        <taxon>Eubacteriales</taxon>
        <taxon>Clostridiaceae</taxon>
        <taxon>Clostridium</taxon>
    </lineage>
</organism>
<evidence type="ECO:0000256" key="1">
    <source>
        <dbReference type="SAM" id="Coils"/>
    </source>
</evidence>
<gene>
    <name evidence="3" type="ORF">H8S20_10185</name>
</gene>
<evidence type="ECO:0000313" key="3">
    <source>
        <dbReference type="EMBL" id="MBC5629262.1"/>
    </source>
</evidence>
<dbReference type="Proteomes" id="UP000596929">
    <property type="component" value="Unassembled WGS sequence"/>
</dbReference>
<proteinExistence type="predicted"/>
<accession>A0ABR7DDP1</accession>
<dbReference type="Pfam" id="PF14199">
    <property type="entry name" value="DUF4317"/>
    <property type="match status" value="1"/>
</dbReference>
<name>A0ABR7DDP1_9CLOT</name>
<feature type="coiled-coil region" evidence="1">
    <location>
        <begin position="334"/>
        <end position="368"/>
    </location>
</feature>
<feature type="region of interest" description="Disordered" evidence="2">
    <location>
        <begin position="382"/>
        <end position="409"/>
    </location>
</feature>
<keyword evidence="1" id="KW-0175">Coiled coil</keyword>
<evidence type="ECO:0000313" key="4">
    <source>
        <dbReference type="Proteomes" id="UP000596929"/>
    </source>
</evidence>
<dbReference type="RefSeq" id="WP_186860045.1">
    <property type="nucleotide sequence ID" value="NZ_JACOOO010000016.1"/>
</dbReference>